<dbReference type="AlphaFoldDB" id="A0A6F8ZGI1"/>
<evidence type="ECO:0000313" key="1">
    <source>
        <dbReference type="EMBL" id="CAB1128997.1"/>
    </source>
</evidence>
<dbReference type="Proteomes" id="UP000503399">
    <property type="component" value="Chromosome"/>
</dbReference>
<keyword evidence="2" id="KW-1185">Reference proteome</keyword>
<reference evidence="1 2" key="1">
    <citation type="submission" date="2020-02" db="EMBL/GenBank/DDBJ databases">
        <authorList>
            <person name="Hogendoorn C."/>
        </authorList>
    </citation>
    <scope>NUCLEOTIDE SEQUENCE [LARGE SCALE GENOMIC DNA]</scope>
    <source>
        <strain evidence="1">R501</strain>
    </source>
</reference>
<gene>
    <name evidence="1" type="ORF">R50_1491</name>
</gene>
<evidence type="ECO:0000313" key="2">
    <source>
        <dbReference type="Proteomes" id="UP000503399"/>
    </source>
</evidence>
<name>A0A6F8ZGI1_9FIRM</name>
<dbReference type="EMBL" id="LR778114">
    <property type="protein sequence ID" value="CAB1128997.1"/>
    <property type="molecule type" value="Genomic_DNA"/>
</dbReference>
<accession>A0A6F8ZGI1</accession>
<dbReference type="KEGG" id="hfv:R50_1491"/>
<sequence>MPSPTDVLASLSTLSPEQVGAAAARQETLGRALGDAGVLLGTSADPGPLALLADLVWPFYLPAQVGTWACFRSRSAAAVWLIGFDSDHRPTFTVEYIEDIDLARLIRKETRMAVDEAARWATLAEGWGCAVDAAQQFIADAAHFPENEGD</sequence>
<organism evidence="1 2">
    <name type="scientific">Candidatus Hydrogenisulfobacillus filiaventi</name>
    <dbReference type="NCBI Taxonomy" id="2707344"/>
    <lineage>
        <taxon>Bacteria</taxon>
        <taxon>Bacillati</taxon>
        <taxon>Bacillota</taxon>
        <taxon>Clostridia</taxon>
        <taxon>Eubacteriales</taxon>
        <taxon>Clostridiales Family XVII. Incertae Sedis</taxon>
        <taxon>Candidatus Hydrogenisulfobacillus</taxon>
    </lineage>
</organism>
<proteinExistence type="predicted"/>
<protein>
    <submittedName>
        <fullName evidence="1">Uncharacterized protein</fullName>
    </submittedName>
</protein>